<sequence length="119" mass="13102">MPQVVVSIDGKTYRMACGEGEEPHLTALAAEVDRKIAELRDGFGQIGDLRLTVMAAITATDELFEARRRIAELEGGMEQKSVDTGELEHVRRRERESFVESLNETAAALERIGTRLGSA</sequence>
<keyword evidence="4 10" id="KW-0132">Cell division</keyword>
<evidence type="ECO:0000256" key="2">
    <source>
        <dbReference type="ARBA" id="ARBA00015195"/>
    </source>
</evidence>
<comment type="subcellular location">
    <subcellularLocation>
        <location evidence="1">Cytoplasm</location>
    </subcellularLocation>
</comment>
<dbReference type="GO" id="GO:0005829">
    <property type="term" value="C:cytosol"/>
    <property type="evidence" value="ECO:0007669"/>
    <property type="project" value="TreeGrafter"/>
</dbReference>
<comment type="caution">
    <text evidence="10">The sequence shown here is derived from an EMBL/GenBank/DDBJ whole genome shotgun (WGS) entry which is preliminary data.</text>
</comment>
<dbReference type="InterPro" id="IPR036192">
    <property type="entry name" value="Cell_div_ZapA-like_sf"/>
</dbReference>
<gene>
    <name evidence="10" type="primary">zapA</name>
    <name evidence="10" type="ORF">GTW51_04070</name>
</gene>
<dbReference type="InterPro" id="IPR053712">
    <property type="entry name" value="Bac_CellDiv_Activator"/>
</dbReference>
<dbReference type="EMBL" id="JAAAMJ010000001">
    <property type="protein sequence ID" value="NDV85875.1"/>
    <property type="molecule type" value="Genomic_DNA"/>
</dbReference>
<dbReference type="GO" id="GO:0032153">
    <property type="term" value="C:cell division site"/>
    <property type="evidence" value="ECO:0007669"/>
    <property type="project" value="TreeGrafter"/>
</dbReference>
<dbReference type="GO" id="GO:0000921">
    <property type="term" value="P:septin ring assembly"/>
    <property type="evidence" value="ECO:0007669"/>
    <property type="project" value="TreeGrafter"/>
</dbReference>
<dbReference type="Pfam" id="PF05164">
    <property type="entry name" value="ZapA"/>
    <property type="match status" value="1"/>
</dbReference>
<evidence type="ECO:0000256" key="1">
    <source>
        <dbReference type="ARBA" id="ARBA00004496"/>
    </source>
</evidence>
<organism evidence="10 11">
    <name type="scientific">Aurantimonas aggregata</name>
    <dbReference type="NCBI Taxonomy" id="2047720"/>
    <lineage>
        <taxon>Bacteria</taxon>
        <taxon>Pseudomonadati</taxon>
        <taxon>Pseudomonadota</taxon>
        <taxon>Alphaproteobacteria</taxon>
        <taxon>Hyphomicrobiales</taxon>
        <taxon>Aurantimonadaceae</taxon>
        <taxon>Aurantimonas</taxon>
    </lineage>
</organism>
<dbReference type="PANTHER" id="PTHR34981">
    <property type="entry name" value="CELL DIVISION PROTEIN ZAPA"/>
    <property type="match status" value="1"/>
</dbReference>
<comment type="function">
    <text evidence="7">Activator of cell division through the inhibition of FtsZ GTPase activity, therefore promoting FtsZ assembly into bundles of protofilaments necessary for the formation of the division Z ring. It is recruited early at mid-cell but it is not essential for cell division.</text>
</comment>
<evidence type="ECO:0000256" key="4">
    <source>
        <dbReference type="ARBA" id="ARBA00022618"/>
    </source>
</evidence>
<accession>A0A6L9MDL5</accession>
<keyword evidence="5" id="KW-0717">Septation</keyword>
<reference evidence="10 11" key="1">
    <citation type="submission" date="2020-01" db="EMBL/GenBank/DDBJ databases">
        <title>Genomes of bacteria type strains.</title>
        <authorList>
            <person name="Chen J."/>
            <person name="Zhu S."/>
            <person name="Chen J."/>
        </authorList>
    </citation>
    <scope>NUCLEOTIDE SEQUENCE [LARGE SCALE GENOMIC DNA]</scope>
    <source>
        <strain evidence="10 11">KCTC 52919</strain>
    </source>
</reference>
<keyword evidence="3" id="KW-0963">Cytoplasm</keyword>
<dbReference type="RefSeq" id="WP_163042564.1">
    <property type="nucleotide sequence ID" value="NZ_JAAAMJ010000001.1"/>
</dbReference>
<name>A0A6L9MDL5_9HYPH</name>
<dbReference type="GO" id="GO:0030428">
    <property type="term" value="C:cell septum"/>
    <property type="evidence" value="ECO:0007669"/>
    <property type="project" value="TreeGrafter"/>
</dbReference>
<protein>
    <recommendedName>
        <fullName evidence="2">Cell division protein ZapA</fullName>
    </recommendedName>
    <alternativeName>
        <fullName evidence="9">Z ring-associated protein ZapA</fullName>
    </alternativeName>
</protein>
<dbReference type="GO" id="GO:0000917">
    <property type="term" value="P:division septum assembly"/>
    <property type="evidence" value="ECO:0007669"/>
    <property type="project" value="UniProtKB-KW"/>
</dbReference>
<evidence type="ECO:0000256" key="5">
    <source>
        <dbReference type="ARBA" id="ARBA00023210"/>
    </source>
</evidence>
<evidence type="ECO:0000256" key="8">
    <source>
        <dbReference type="ARBA" id="ARBA00026068"/>
    </source>
</evidence>
<keyword evidence="6" id="KW-0131">Cell cycle</keyword>
<comment type="subunit">
    <text evidence="8">Homodimer. Interacts with FtsZ.</text>
</comment>
<keyword evidence="11" id="KW-1185">Reference proteome</keyword>
<dbReference type="PANTHER" id="PTHR34981:SF1">
    <property type="entry name" value="CELL DIVISION PROTEIN ZAPA"/>
    <property type="match status" value="1"/>
</dbReference>
<proteinExistence type="predicted"/>
<dbReference type="InterPro" id="IPR007838">
    <property type="entry name" value="Cell_div_ZapA-like"/>
</dbReference>
<dbReference type="SUPFAM" id="SSF102829">
    <property type="entry name" value="Cell division protein ZapA-like"/>
    <property type="match status" value="1"/>
</dbReference>
<evidence type="ECO:0000256" key="9">
    <source>
        <dbReference type="ARBA" id="ARBA00033158"/>
    </source>
</evidence>
<evidence type="ECO:0000256" key="3">
    <source>
        <dbReference type="ARBA" id="ARBA00022490"/>
    </source>
</evidence>
<dbReference type="Gene3D" id="6.10.250.790">
    <property type="match status" value="1"/>
</dbReference>
<evidence type="ECO:0000256" key="6">
    <source>
        <dbReference type="ARBA" id="ARBA00023306"/>
    </source>
</evidence>
<evidence type="ECO:0000313" key="10">
    <source>
        <dbReference type="EMBL" id="NDV85875.1"/>
    </source>
</evidence>
<dbReference type="GO" id="GO:0043093">
    <property type="term" value="P:FtsZ-dependent cytokinesis"/>
    <property type="evidence" value="ECO:0007669"/>
    <property type="project" value="TreeGrafter"/>
</dbReference>
<dbReference type="Proteomes" id="UP000476332">
    <property type="component" value="Unassembled WGS sequence"/>
</dbReference>
<evidence type="ECO:0000256" key="7">
    <source>
        <dbReference type="ARBA" id="ARBA00024910"/>
    </source>
</evidence>
<evidence type="ECO:0000313" key="11">
    <source>
        <dbReference type="Proteomes" id="UP000476332"/>
    </source>
</evidence>
<dbReference type="AlphaFoldDB" id="A0A6L9MDL5"/>